<sequence>METYEEDSSCCIEDAKAKFNRYAEAQKGFQAPHAHIDIETEPDETTRVHMEVQHNGIQYCFESIKEKDVADVYHYLNSQPLVRKKFGDGNTLSLAATIARVNALVSRFRNKNSPLHLYSGFVVSDAQTETFLGIVNLGSGPEPGTSEIARLNRSEYWSHPPDVVSTYAIMDSNIMNRKTYSGIGTVETCTLLQYAARLKQEGYKVNYHPLTAVVATARVDNEGSWKSNAKAGMILCDVDVFSSYGSHLRYQLRKNISGRPRKISTGQRTRLKILVNHQAGISLRKIVQKFNVHRKIIQRELIDMGIHYRKKSALRYTEKQIEQVPTRARRLYRTLLNNDFELIMDDEKYFTLTNESMSNNRGFYTSDPSTMPSH</sequence>
<gene>
    <name evidence="1" type="ORF">WKI299_LOCUS18268</name>
</gene>
<comment type="caution">
    <text evidence="1">The sequence shown here is derived from an EMBL/GenBank/DDBJ whole genome shotgun (WGS) entry which is preliminary data.</text>
</comment>
<organism evidence="1 2">
    <name type="scientific">Rotaria magnacalcarata</name>
    <dbReference type="NCBI Taxonomy" id="392030"/>
    <lineage>
        <taxon>Eukaryota</taxon>
        <taxon>Metazoa</taxon>
        <taxon>Spiralia</taxon>
        <taxon>Gnathifera</taxon>
        <taxon>Rotifera</taxon>
        <taxon>Eurotatoria</taxon>
        <taxon>Bdelloidea</taxon>
        <taxon>Philodinida</taxon>
        <taxon>Philodinidae</taxon>
        <taxon>Rotaria</taxon>
    </lineage>
</organism>
<reference evidence="1" key="1">
    <citation type="submission" date="2021-02" db="EMBL/GenBank/DDBJ databases">
        <authorList>
            <person name="Nowell W R."/>
        </authorList>
    </citation>
    <scope>NUCLEOTIDE SEQUENCE</scope>
</reference>
<dbReference type="Proteomes" id="UP000663856">
    <property type="component" value="Unassembled WGS sequence"/>
</dbReference>
<dbReference type="AlphaFoldDB" id="A0A816SR73"/>
<protein>
    <submittedName>
        <fullName evidence="1">Uncharacterized protein</fullName>
    </submittedName>
</protein>
<dbReference type="EMBL" id="CAJNRF010007486">
    <property type="protein sequence ID" value="CAF2091771.1"/>
    <property type="molecule type" value="Genomic_DNA"/>
</dbReference>
<accession>A0A816SR73</accession>
<name>A0A816SR73_9BILA</name>
<evidence type="ECO:0000313" key="1">
    <source>
        <dbReference type="EMBL" id="CAF2091771.1"/>
    </source>
</evidence>
<proteinExistence type="predicted"/>
<dbReference type="Gene3D" id="3.40.630.30">
    <property type="match status" value="1"/>
</dbReference>
<evidence type="ECO:0000313" key="2">
    <source>
        <dbReference type="Proteomes" id="UP000663856"/>
    </source>
</evidence>